<dbReference type="InterPro" id="IPR039657">
    <property type="entry name" value="Dimethylallyltransferase"/>
</dbReference>
<feature type="site" description="Interaction with substrate tRNA" evidence="10">
    <location>
        <position position="140"/>
    </location>
</feature>
<evidence type="ECO:0000256" key="13">
    <source>
        <dbReference type="RuleBase" id="RU003785"/>
    </source>
</evidence>
<comment type="similarity">
    <text evidence="3 10 13">Belongs to the IPP transferase family.</text>
</comment>
<dbReference type="EMBL" id="NVUS01000029">
    <property type="protein sequence ID" value="PCI97494.1"/>
    <property type="molecule type" value="Genomic_DNA"/>
</dbReference>
<comment type="caution">
    <text evidence="14">The sequence shown here is derived from an EMBL/GenBank/DDBJ whole genome shotgun (WGS) entry which is preliminary data.</text>
</comment>
<comment type="function">
    <text evidence="2 10 12">Catalyzes the transfer of a dimethylallyl group onto the adenine at position 37 in tRNAs that read codons beginning with uridine, leading to the formation of N6-(dimethylallyl)adenosine (i(6)A).</text>
</comment>
<feature type="binding site" evidence="10">
    <location>
        <begin position="29"/>
        <end position="34"/>
    </location>
    <ligand>
        <name>substrate</name>
    </ligand>
</feature>
<keyword evidence="4 10" id="KW-0808">Transferase</keyword>
<comment type="cofactor">
    <cofactor evidence="1 10">
        <name>Mg(2+)</name>
        <dbReference type="ChEBI" id="CHEBI:18420"/>
    </cofactor>
</comment>
<feature type="region of interest" description="Interaction with substrate tRNA" evidence="10">
    <location>
        <begin position="171"/>
        <end position="175"/>
    </location>
</feature>
<evidence type="ECO:0000256" key="8">
    <source>
        <dbReference type="ARBA" id="ARBA00022842"/>
    </source>
</evidence>
<evidence type="ECO:0000256" key="7">
    <source>
        <dbReference type="ARBA" id="ARBA00022840"/>
    </source>
</evidence>
<dbReference type="PANTHER" id="PTHR11088:SF60">
    <property type="entry name" value="TRNA DIMETHYLALLYLTRANSFERASE"/>
    <property type="match status" value="1"/>
</dbReference>
<evidence type="ECO:0000256" key="2">
    <source>
        <dbReference type="ARBA" id="ARBA00003213"/>
    </source>
</evidence>
<feature type="binding site" evidence="10">
    <location>
        <begin position="27"/>
        <end position="34"/>
    </location>
    <ligand>
        <name>ATP</name>
        <dbReference type="ChEBI" id="CHEBI:30616"/>
    </ligand>
</feature>
<dbReference type="HAMAP" id="MF_00185">
    <property type="entry name" value="IPP_trans"/>
    <property type="match status" value="1"/>
</dbReference>
<accession>A0A2A4YRU9</accession>
<dbReference type="GO" id="GO:0006400">
    <property type="term" value="P:tRNA modification"/>
    <property type="evidence" value="ECO:0007669"/>
    <property type="project" value="TreeGrafter"/>
</dbReference>
<dbReference type="InterPro" id="IPR018022">
    <property type="entry name" value="IPT"/>
</dbReference>
<dbReference type="Gene3D" id="1.10.20.140">
    <property type="match status" value="1"/>
</dbReference>
<evidence type="ECO:0000256" key="12">
    <source>
        <dbReference type="RuleBase" id="RU003784"/>
    </source>
</evidence>
<organism evidence="14">
    <name type="scientific">OCS116 cluster bacterium</name>
    <dbReference type="NCBI Taxonomy" id="2030921"/>
    <lineage>
        <taxon>Bacteria</taxon>
        <taxon>Pseudomonadati</taxon>
        <taxon>Pseudomonadota</taxon>
        <taxon>Alphaproteobacteria</taxon>
        <taxon>OCS116 cluster</taxon>
    </lineage>
</organism>
<sequence>MSNPFQNIGDFIDIDAEHKRNIILIAGATASGKSSIAISLAQQFDGVVLNADSMQVYQELRVISARPSAAEAAQAEHRMFGHMSVAEPYSVGHWLDQVTVEIIDILKQGRTPIIVGGTGLYFTSLVDGISPIPDIAPDIRTHWRAQEDGLHQALIKIDPTLADRLEPNDKQRIIRGLEVFHSTGRTLSDWQANEPLKQFLPPIDGLQLHKFTLQPERQYLYDRINQRFDMMVELGGIEEVKALMAMGLPSDMTALKAIGVRQINQALIGNVSMDEAIEKSKTESRRYAKRQMTWQKGNLITYNSVTEQQSERKLVNILSKISF</sequence>
<dbReference type="SUPFAM" id="SSF52540">
    <property type="entry name" value="P-loop containing nucleoside triphosphate hydrolases"/>
    <property type="match status" value="1"/>
</dbReference>
<dbReference type="NCBIfam" id="TIGR00174">
    <property type="entry name" value="miaA"/>
    <property type="match status" value="1"/>
</dbReference>
<evidence type="ECO:0000256" key="11">
    <source>
        <dbReference type="RuleBase" id="RU003783"/>
    </source>
</evidence>
<dbReference type="PANTHER" id="PTHR11088">
    <property type="entry name" value="TRNA DIMETHYLALLYLTRANSFERASE"/>
    <property type="match status" value="1"/>
</dbReference>
<evidence type="ECO:0000256" key="5">
    <source>
        <dbReference type="ARBA" id="ARBA00022694"/>
    </source>
</evidence>
<reference evidence="14" key="2">
    <citation type="journal article" date="2018" name="ISME J.">
        <title>A dynamic microbial community with high functional redundancy inhabits the cold, oxic subseafloor aquifer.</title>
        <authorList>
            <person name="Tully B.J."/>
            <person name="Wheat C.G."/>
            <person name="Glazer B.T."/>
            <person name="Huber J.A."/>
        </authorList>
    </citation>
    <scope>NUCLEOTIDE SEQUENCE</scope>
    <source>
        <strain evidence="14">NORP83</strain>
    </source>
</reference>
<comment type="caution">
    <text evidence="10">Lacks conserved residue(s) required for the propagation of feature annotation.</text>
</comment>
<dbReference type="GO" id="GO:0052381">
    <property type="term" value="F:tRNA dimethylallyltransferase activity"/>
    <property type="evidence" value="ECO:0007669"/>
    <property type="project" value="UniProtKB-UniRule"/>
</dbReference>
<evidence type="ECO:0000256" key="10">
    <source>
        <dbReference type="HAMAP-Rule" id="MF_00185"/>
    </source>
</evidence>
<evidence type="ECO:0000256" key="3">
    <source>
        <dbReference type="ARBA" id="ARBA00005842"/>
    </source>
</evidence>
<keyword evidence="6 10" id="KW-0547">Nucleotide-binding</keyword>
<proteinExistence type="inferred from homology"/>
<dbReference type="AlphaFoldDB" id="A0A2A4YRU9"/>
<evidence type="ECO:0000256" key="1">
    <source>
        <dbReference type="ARBA" id="ARBA00001946"/>
    </source>
</evidence>
<dbReference type="EC" id="2.5.1.75" evidence="10"/>
<name>A0A2A4YRU9_9PROT</name>
<feature type="site" description="Interaction with substrate tRNA" evidence="10">
    <location>
        <position position="118"/>
    </location>
</feature>
<reference key="1">
    <citation type="submission" date="2017-08" db="EMBL/GenBank/DDBJ databases">
        <title>A dynamic microbial community with high functional redundancy inhabits the cold, oxic subseafloor aquifer.</title>
        <authorList>
            <person name="Tully B.J."/>
            <person name="Wheat C.G."/>
            <person name="Glazer B.T."/>
            <person name="Huber J.A."/>
        </authorList>
    </citation>
    <scope>NUCLEOTIDE SEQUENCE [LARGE SCALE GENOMIC DNA]</scope>
</reference>
<keyword evidence="8 10" id="KW-0460">Magnesium</keyword>
<dbReference type="Pfam" id="PF01715">
    <property type="entry name" value="IPPT"/>
    <property type="match status" value="1"/>
</dbReference>
<gene>
    <name evidence="10" type="primary">miaA</name>
    <name evidence="14" type="ORF">COB13_15620</name>
</gene>
<evidence type="ECO:0000256" key="9">
    <source>
        <dbReference type="ARBA" id="ARBA00049563"/>
    </source>
</evidence>
<protein>
    <recommendedName>
        <fullName evidence="10">tRNA dimethylallyltransferase</fullName>
        <ecNumber evidence="10">2.5.1.75</ecNumber>
    </recommendedName>
    <alternativeName>
        <fullName evidence="10">Dimethylallyl diphosphate:tRNA dimethylallyltransferase</fullName>
        <shortName evidence="10">DMAPP:tRNA dimethylallyltransferase</shortName>
        <shortName evidence="10">DMATase</shortName>
    </alternativeName>
    <alternativeName>
        <fullName evidence="10">Isopentenyl-diphosphate:tRNA isopentenyltransferase</fullName>
        <shortName evidence="10">IPP transferase</shortName>
        <shortName evidence="10">IPPT</shortName>
        <shortName evidence="10">IPTase</shortName>
    </alternativeName>
</protein>
<evidence type="ECO:0000313" key="14">
    <source>
        <dbReference type="EMBL" id="PCI97494.1"/>
    </source>
</evidence>
<dbReference type="Gene3D" id="3.40.50.300">
    <property type="entry name" value="P-loop containing nucleotide triphosphate hydrolases"/>
    <property type="match status" value="1"/>
</dbReference>
<dbReference type="InterPro" id="IPR027417">
    <property type="entry name" value="P-loop_NTPase"/>
</dbReference>
<evidence type="ECO:0000256" key="6">
    <source>
        <dbReference type="ARBA" id="ARBA00022741"/>
    </source>
</evidence>
<feature type="region of interest" description="Interaction with substrate tRNA" evidence="10">
    <location>
        <begin position="52"/>
        <end position="55"/>
    </location>
</feature>
<comment type="catalytic activity">
    <reaction evidence="9 10 11">
        <text>adenosine(37) in tRNA + dimethylallyl diphosphate = N(6)-dimethylallyladenosine(37) in tRNA + diphosphate</text>
        <dbReference type="Rhea" id="RHEA:26482"/>
        <dbReference type="Rhea" id="RHEA-COMP:10162"/>
        <dbReference type="Rhea" id="RHEA-COMP:10375"/>
        <dbReference type="ChEBI" id="CHEBI:33019"/>
        <dbReference type="ChEBI" id="CHEBI:57623"/>
        <dbReference type="ChEBI" id="CHEBI:74411"/>
        <dbReference type="ChEBI" id="CHEBI:74415"/>
        <dbReference type="EC" id="2.5.1.75"/>
    </reaction>
</comment>
<comment type="subunit">
    <text evidence="10">Monomer.</text>
</comment>
<dbReference type="GO" id="GO:0005524">
    <property type="term" value="F:ATP binding"/>
    <property type="evidence" value="ECO:0007669"/>
    <property type="project" value="UniProtKB-UniRule"/>
</dbReference>
<keyword evidence="7 10" id="KW-0067">ATP-binding</keyword>
<evidence type="ECO:0000256" key="4">
    <source>
        <dbReference type="ARBA" id="ARBA00022679"/>
    </source>
</evidence>
<keyword evidence="5 10" id="KW-0819">tRNA processing</keyword>